<dbReference type="AlphaFoldDB" id="A0A4R1I1G8"/>
<dbReference type="PANTHER" id="PTHR33371">
    <property type="entry name" value="INTERMEMBRANE PHOSPHOLIPID TRANSPORT SYSTEM BINDING PROTEIN MLAD-RELATED"/>
    <property type="match status" value="1"/>
</dbReference>
<feature type="domain" description="Mce/MlaD" evidence="3">
    <location>
        <begin position="57"/>
        <end position="133"/>
    </location>
</feature>
<evidence type="ECO:0000259" key="3">
    <source>
        <dbReference type="Pfam" id="PF02470"/>
    </source>
</evidence>
<evidence type="ECO:0000313" key="4">
    <source>
        <dbReference type="EMBL" id="TCK26279.1"/>
    </source>
</evidence>
<gene>
    <name evidence="4" type="ORF">EV378_2108</name>
</gene>
<dbReference type="EMBL" id="SMFZ01000001">
    <property type="protein sequence ID" value="TCK26279.1"/>
    <property type="molecule type" value="Genomic_DNA"/>
</dbReference>
<keyword evidence="2" id="KW-1133">Transmembrane helix</keyword>
<name>A0A4R1I1G8_PSEEN</name>
<protein>
    <submittedName>
        <fullName evidence="4">Phospholipid/cholesterol/gamma-HCH transport system substrate-binding protein</fullName>
    </submittedName>
</protein>
<feature type="region of interest" description="Disordered" evidence="1">
    <location>
        <begin position="413"/>
        <end position="445"/>
    </location>
</feature>
<keyword evidence="5" id="KW-1185">Reference proteome</keyword>
<dbReference type="Pfam" id="PF02470">
    <property type="entry name" value="MlaD"/>
    <property type="match status" value="1"/>
</dbReference>
<keyword evidence="2" id="KW-0472">Membrane</keyword>
<evidence type="ECO:0000256" key="2">
    <source>
        <dbReference type="SAM" id="Phobius"/>
    </source>
</evidence>
<dbReference type="OrthoDB" id="5242258at2"/>
<reference evidence="4 5" key="1">
    <citation type="submission" date="2019-03" db="EMBL/GenBank/DDBJ databases">
        <title>Sequencing the genomes of 1000 actinobacteria strains.</title>
        <authorList>
            <person name="Klenk H.-P."/>
        </authorList>
    </citation>
    <scope>NUCLEOTIDE SEQUENCE [LARGE SCALE GENOMIC DNA]</scope>
    <source>
        <strain evidence="4 5">DSM 44969</strain>
    </source>
</reference>
<comment type="caution">
    <text evidence="4">The sequence shown here is derived from an EMBL/GenBank/DDBJ whole genome shotgun (WGS) entry which is preliminary data.</text>
</comment>
<dbReference type="RefSeq" id="WP_132423287.1">
    <property type="nucleotide sequence ID" value="NZ_SMFZ01000001.1"/>
</dbReference>
<feature type="transmembrane region" description="Helical" evidence="2">
    <location>
        <begin position="21"/>
        <end position="43"/>
    </location>
</feature>
<dbReference type="GO" id="GO:0005543">
    <property type="term" value="F:phospholipid binding"/>
    <property type="evidence" value="ECO:0007669"/>
    <property type="project" value="TreeGrafter"/>
</dbReference>
<dbReference type="InterPro" id="IPR052336">
    <property type="entry name" value="MlaD_Phospholipid_Transporter"/>
</dbReference>
<accession>A0A4R1I1G8</accession>
<proteinExistence type="predicted"/>
<dbReference type="Proteomes" id="UP000295560">
    <property type="component" value="Unassembled WGS sequence"/>
</dbReference>
<dbReference type="GO" id="GO:0005548">
    <property type="term" value="F:phospholipid transporter activity"/>
    <property type="evidence" value="ECO:0007669"/>
    <property type="project" value="TreeGrafter"/>
</dbReference>
<organism evidence="4 5">
    <name type="scientific">Pseudonocardia endophytica</name>
    <dbReference type="NCBI Taxonomy" id="401976"/>
    <lineage>
        <taxon>Bacteria</taxon>
        <taxon>Bacillati</taxon>
        <taxon>Actinomycetota</taxon>
        <taxon>Actinomycetes</taxon>
        <taxon>Pseudonocardiales</taxon>
        <taxon>Pseudonocardiaceae</taxon>
        <taxon>Pseudonocardia</taxon>
    </lineage>
</organism>
<evidence type="ECO:0000313" key="5">
    <source>
        <dbReference type="Proteomes" id="UP000295560"/>
    </source>
</evidence>
<dbReference type="InterPro" id="IPR003399">
    <property type="entry name" value="Mce/MlaD"/>
</dbReference>
<dbReference type="PANTHER" id="PTHR33371:SF4">
    <property type="entry name" value="INTERMEMBRANE PHOSPHOLIPID TRANSPORT SYSTEM BINDING PROTEIN MLAD"/>
    <property type="match status" value="1"/>
</dbReference>
<keyword evidence="2" id="KW-0812">Transmembrane</keyword>
<sequence>MSPRGNVIRRTYEQARNEPGLIRNILVVAGLLGLAVVVGGYIFSQARANWPWEQEFRFTATFDSAPAVSPGNGQEVRIAGVKVGEIREADVNERGQAELAITIDPQYKVYEDARLVLRPKSPLNEMYIEFSPGTPAARELQDGDTLPSAASVAPVQVDEVFGHLDANTQDALTTLLAQSDASMASFPDALPPGVRATDAMLTRMQPLAEALQNRRDLIARLMTSLGTISDTVGKNDKRLADLATSMQKTLQTTGDNSQAVDAVLRELPQVTDRLREATGGVQGLSDQLDPTLDNLREAGDTLPGALDRLTTTVDTAGEVVDKAAPVLDEAKPVVADLRPLVSDLNGSLPNVKSASGRLDELTGNSLPYLDDLQAFVFNTNSAYSLKDANGGILRGMQQYSPESVTGLLGLTRSHPQLFQDPSGAGVPPGADPRPVVPDLPIGSSN</sequence>
<evidence type="ECO:0000256" key="1">
    <source>
        <dbReference type="SAM" id="MobiDB-lite"/>
    </source>
</evidence>